<comment type="caution">
    <text evidence="3">The sequence shown here is derived from an EMBL/GenBank/DDBJ whole genome shotgun (WGS) entry which is preliminary data.</text>
</comment>
<gene>
    <name evidence="3" type="ORF">ADL29_36580</name>
</gene>
<dbReference type="InterPro" id="IPR023210">
    <property type="entry name" value="NADP_OxRdtase_dom"/>
</dbReference>
<dbReference type="RefSeq" id="WP_053927801.1">
    <property type="nucleotide sequence ID" value="NZ_LGKG01000196.1"/>
</dbReference>
<dbReference type="InterPro" id="IPR050791">
    <property type="entry name" value="Aldo-Keto_reductase"/>
</dbReference>
<dbReference type="GO" id="GO:0005737">
    <property type="term" value="C:cytoplasm"/>
    <property type="evidence" value="ECO:0007669"/>
    <property type="project" value="TreeGrafter"/>
</dbReference>
<dbReference type="PANTHER" id="PTHR43625:SF40">
    <property type="entry name" value="ALDO-KETO REDUCTASE YAKC [NADP(+)]"/>
    <property type="match status" value="1"/>
</dbReference>
<keyword evidence="4" id="KW-1185">Reference proteome</keyword>
<dbReference type="PROSITE" id="PS51257">
    <property type="entry name" value="PROKAR_LIPOPROTEIN"/>
    <property type="match status" value="1"/>
</dbReference>
<dbReference type="Pfam" id="PF00248">
    <property type="entry name" value="Aldo_ket_red"/>
    <property type="match status" value="1"/>
</dbReference>
<dbReference type="GO" id="GO:0016491">
    <property type="term" value="F:oxidoreductase activity"/>
    <property type="evidence" value="ECO:0007669"/>
    <property type="project" value="UniProtKB-KW"/>
</dbReference>
<evidence type="ECO:0000256" key="1">
    <source>
        <dbReference type="ARBA" id="ARBA00023002"/>
    </source>
</evidence>
<keyword evidence="1" id="KW-0560">Oxidoreductase</keyword>
<feature type="domain" description="NADP-dependent oxidoreductase" evidence="2">
    <location>
        <begin position="17"/>
        <end position="313"/>
    </location>
</feature>
<protein>
    <submittedName>
        <fullName evidence="3">Aldo/keto reductase</fullName>
    </submittedName>
</protein>
<dbReference type="PATRIC" id="fig|66876.3.peg.8056"/>
<dbReference type="CDD" id="cd19076">
    <property type="entry name" value="AKR_AKR13A_13D"/>
    <property type="match status" value="1"/>
</dbReference>
<dbReference type="PANTHER" id="PTHR43625">
    <property type="entry name" value="AFLATOXIN B1 ALDEHYDE REDUCTASE"/>
    <property type="match status" value="1"/>
</dbReference>
<dbReference type="InterPro" id="IPR036812">
    <property type="entry name" value="NAD(P)_OxRdtase_dom_sf"/>
</dbReference>
<accession>A0A0N0XQ23</accession>
<sequence length="334" mass="35780">MKTRRLGSGERSAPVSAIGLGCMGMSVAYGPADADEARRTLDRAAELGVTFLDTADAYGRGANEELIGHWMRDRGRRADVFLATKFGLRHDAATGRVDTVDTSPRYVPAACDASLRRLGVDRIDLYYAHRRDPATPVEDTVGAMAELVSAGKVAHLGLSEVSPATLRAAHAVHPIAAVQLEYSLFTRDVVEGEMLATCRELGISVVAYSPLGRGMLAGALASRDELTEEDNRRRWPRFSADNIGRNLALVHEVRRLAAEIGVTPAQAALGWLLAQGDDIVPIPGTKRVRYVEENAAAAGTGLTPEQAERLRAAVPGAAVAGARYPEQALRRLGH</sequence>
<evidence type="ECO:0000313" key="4">
    <source>
        <dbReference type="Proteomes" id="UP000037982"/>
    </source>
</evidence>
<proteinExistence type="predicted"/>
<dbReference type="Gene3D" id="3.20.20.100">
    <property type="entry name" value="NADP-dependent oxidoreductase domain"/>
    <property type="match status" value="1"/>
</dbReference>
<name>A0A0N0XQ23_9ACTN</name>
<organism evidence="3 4">
    <name type="scientific">Streptomyces chattanoogensis</name>
    <dbReference type="NCBI Taxonomy" id="66876"/>
    <lineage>
        <taxon>Bacteria</taxon>
        <taxon>Bacillati</taxon>
        <taxon>Actinomycetota</taxon>
        <taxon>Actinomycetes</taxon>
        <taxon>Kitasatosporales</taxon>
        <taxon>Streptomycetaceae</taxon>
        <taxon>Streptomyces</taxon>
    </lineage>
</organism>
<dbReference type="Proteomes" id="UP000037982">
    <property type="component" value="Unassembled WGS sequence"/>
</dbReference>
<evidence type="ECO:0000313" key="3">
    <source>
        <dbReference type="EMBL" id="KPC58736.1"/>
    </source>
</evidence>
<evidence type="ECO:0000259" key="2">
    <source>
        <dbReference type="Pfam" id="PF00248"/>
    </source>
</evidence>
<reference evidence="3" key="1">
    <citation type="submission" date="2015-07" db="EMBL/GenBank/DDBJ databases">
        <authorList>
            <person name="Noorani M."/>
        </authorList>
    </citation>
    <scope>NUCLEOTIDE SEQUENCE [LARGE SCALE GENOMIC DNA]</scope>
    <source>
        <strain evidence="3">NRRL ISP-5002</strain>
    </source>
</reference>
<dbReference type="EMBL" id="LGKG01000196">
    <property type="protein sequence ID" value="KPC58736.1"/>
    <property type="molecule type" value="Genomic_DNA"/>
</dbReference>
<dbReference type="SUPFAM" id="SSF51430">
    <property type="entry name" value="NAD(P)-linked oxidoreductase"/>
    <property type="match status" value="1"/>
</dbReference>
<dbReference type="AlphaFoldDB" id="A0A0N0XQ23"/>